<dbReference type="EMBL" id="CAJOBC010091083">
    <property type="protein sequence ID" value="CAF4397533.1"/>
    <property type="molecule type" value="Genomic_DNA"/>
</dbReference>
<proteinExistence type="predicted"/>
<dbReference type="EMBL" id="CAJNOK010026423">
    <property type="protein sequence ID" value="CAF1402683.1"/>
    <property type="molecule type" value="Genomic_DNA"/>
</dbReference>
<name>A0A815VM50_9BILA</name>
<dbReference type="Proteomes" id="UP000663829">
    <property type="component" value="Unassembled WGS sequence"/>
</dbReference>
<evidence type="ECO:0000313" key="2">
    <source>
        <dbReference type="EMBL" id="CAF1537541.1"/>
    </source>
</evidence>
<accession>A0A815VM50</accession>
<dbReference type="Proteomes" id="UP000682733">
    <property type="component" value="Unassembled WGS sequence"/>
</dbReference>
<evidence type="ECO:0000313" key="4">
    <source>
        <dbReference type="EMBL" id="CAF4397533.1"/>
    </source>
</evidence>
<dbReference type="AlphaFoldDB" id="A0A815VM50"/>
<evidence type="ECO:0000313" key="1">
    <source>
        <dbReference type="EMBL" id="CAF1402683.1"/>
    </source>
</evidence>
<comment type="caution">
    <text evidence="2">The sequence shown here is derived from an EMBL/GenBank/DDBJ whole genome shotgun (WGS) entry which is preliminary data.</text>
</comment>
<dbReference type="EMBL" id="CAJOBA010048163">
    <property type="protein sequence ID" value="CAF4209586.1"/>
    <property type="molecule type" value="Genomic_DNA"/>
</dbReference>
<evidence type="ECO:0000313" key="3">
    <source>
        <dbReference type="EMBL" id="CAF4209586.1"/>
    </source>
</evidence>
<reference evidence="2" key="1">
    <citation type="submission" date="2021-02" db="EMBL/GenBank/DDBJ databases">
        <authorList>
            <person name="Nowell W R."/>
        </authorList>
    </citation>
    <scope>NUCLEOTIDE SEQUENCE</scope>
</reference>
<dbReference type="EMBL" id="CAJNOQ010025463">
    <property type="protein sequence ID" value="CAF1537541.1"/>
    <property type="molecule type" value="Genomic_DNA"/>
</dbReference>
<keyword evidence="5" id="KW-1185">Reference proteome</keyword>
<evidence type="ECO:0000313" key="5">
    <source>
        <dbReference type="Proteomes" id="UP000663829"/>
    </source>
</evidence>
<feature type="non-terminal residue" evidence="2">
    <location>
        <position position="1"/>
    </location>
</feature>
<protein>
    <submittedName>
        <fullName evidence="2">Uncharacterized protein</fullName>
    </submittedName>
</protein>
<dbReference type="Proteomes" id="UP000677228">
    <property type="component" value="Unassembled WGS sequence"/>
</dbReference>
<dbReference type="Proteomes" id="UP000681722">
    <property type="component" value="Unassembled WGS sequence"/>
</dbReference>
<organism evidence="2 5">
    <name type="scientific">Didymodactylos carnosus</name>
    <dbReference type="NCBI Taxonomy" id="1234261"/>
    <lineage>
        <taxon>Eukaryota</taxon>
        <taxon>Metazoa</taxon>
        <taxon>Spiralia</taxon>
        <taxon>Gnathifera</taxon>
        <taxon>Rotifera</taxon>
        <taxon>Eurotatoria</taxon>
        <taxon>Bdelloidea</taxon>
        <taxon>Philodinida</taxon>
        <taxon>Philodinidae</taxon>
        <taxon>Didymodactylos</taxon>
    </lineage>
</organism>
<sequence>MATVISSHFPTELLLILERAIEAPRWVVKVCPGDELEKCLQSTINLIKVGHIAELDTSCKRFLEVYIPNAFRKIQYDYAVDTWSESIQNDIYETLKLFIDLVAIRLSYSPPVPVQLLETLSMIFDCNNRFQIKHKRKPYDYEEFENKFDYETILTCQPLAEENSY</sequence>
<gene>
    <name evidence="2" type="ORF">GPM918_LOCUS38428</name>
    <name evidence="1" type="ORF">OVA965_LOCUS33098</name>
    <name evidence="4" type="ORF">SRO942_LOCUS39254</name>
    <name evidence="3" type="ORF">TMI583_LOCUS33984</name>
</gene>
<dbReference type="OrthoDB" id="289038at2759"/>